<dbReference type="EMBL" id="JAPDNT010000019">
    <property type="protein sequence ID" value="MCW3476408.1"/>
    <property type="molecule type" value="Genomic_DNA"/>
</dbReference>
<dbReference type="Proteomes" id="UP001165679">
    <property type="component" value="Unassembled WGS sequence"/>
</dbReference>
<dbReference type="AlphaFoldDB" id="A0AA41YTR6"/>
<reference evidence="1" key="2">
    <citation type="submission" date="2022-10" db="EMBL/GenBank/DDBJ databases">
        <authorList>
            <person name="Trinh H.N."/>
        </authorList>
    </citation>
    <scope>NUCLEOTIDE SEQUENCE</scope>
    <source>
        <strain evidence="1">RN2-1</strain>
    </source>
</reference>
<reference evidence="1" key="1">
    <citation type="submission" date="2022-09" db="EMBL/GenBank/DDBJ databases">
        <title>Rhodovastum sp. nov. RN2-1 isolated from soil in Seongnam, South Korea.</title>
        <authorList>
            <person name="Le N.T."/>
        </authorList>
    </citation>
    <scope>NUCLEOTIDE SEQUENCE</scope>
    <source>
        <strain evidence="1">RN2-1</strain>
    </source>
</reference>
<proteinExistence type="predicted"/>
<protein>
    <submittedName>
        <fullName evidence="1">Uncharacterized protein</fullName>
    </submittedName>
</protein>
<gene>
    <name evidence="1" type="ORF">OL599_17745</name>
</gene>
<sequence>MSLSDTFRKLPERVRAQIADQLITRYCDPAFGALPKREIDLLFFGALVDAGLVGPKTTQYDTARLLRVTPARIRSLAFQAGLRDPHATADTLRRRLAEALTTVQYAKEEMLVVFGIEDPLLQADLVARLKALEVTPDFSFNRELVRIPKSMFGDLLDALLDEQKKQQVVKGLVRAGFPDGSFREVVKGALGKLAEKVADEAGKQAAKEIVDAASPAIRSLLGQGVEAVGRAWKTFGGGKGGGPGATDTALA</sequence>
<dbReference type="RefSeq" id="WP_264715197.1">
    <property type="nucleotide sequence ID" value="NZ_JAPDNT010000019.1"/>
</dbReference>
<accession>A0AA41YTR6</accession>
<keyword evidence="2" id="KW-1185">Reference proteome</keyword>
<evidence type="ECO:0000313" key="1">
    <source>
        <dbReference type="EMBL" id="MCW3476408.1"/>
    </source>
</evidence>
<evidence type="ECO:0000313" key="2">
    <source>
        <dbReference type="Proteomes" id="UP001165679"/>
    </source>
</evidence>
<comment type="caution">
    <text evidence="1">The sequence shown here is derived from an EMBL/GenBank/DDBJ whole genome shotgun (WGS) entry which is preliminary data.</text>
</comment>
<organism evidence="1 2">
    <name type="scientific">Limobrevibacterium gyesilva</name>
    <dbReference type="NCBI Taxonomy" id="2991712"/>
    <lineage>
        <taxon>Bacteria</taxon>
        <taxon>Pseudomonadati</taxon>
        <taxon>Pseudomonadota</taxon>
        <taxon>Alphaproteobacteria</taxon>
        <taxon>Acetobacterales</taxon>
        <taxon>Acetobacteraceae</taxon>
        <taxon>Limobrevibacterium</taxon>
    </lineage>
</organism>
<name>A0AA41YTR6_9PROT</name>